<dbReference type="RefSeq" id="WP_103432546.1">
    <property type="nucleotide sequence ID" value="NZ_PPXF01000067.1"/>
</dbReference>
<dbReference type="Gene3D" id="3.40.50.200">
    <property type="entry name" value="Peptidase S8/S53 domain"/>
    <property type="match status" value="1"/>
</dbReference>
<dbReference type="Proteomes" id="UP000237104">
    <property type="component" value="Unassembled WGS sequence"/>
</dbReference>
<dbReference type="InterPro" id="IPR036852">
    <property type="entry name" value="Peptidase_S8/S53_dom_sf"/>
</dbReference>
<evidence type="ECO:0008006" key="3">
    <source>
        <dbReference type="Google" id="ProtNLM"/>
    </source>
</evidence>
<accession>A0A2S3Z589</accession>
<sequence length="190" mass="19772">MHVADVGWRDGQPAFSVQQTSGTSYAAAHLAGVAALWLAHHGAETLRKRYGAELPAAFRDLLSFGGCRVPNGWDASAWGAGVLDAAALLTLPLPSTDAVPAFQPVDGERPIGWLSALVAIDEAVLERALVRRLGLAGGALQRTLARFEGELAFHLVQDPDFRASLLGAGDSAASTDALASSSPQFAAAFL</sequence>
<proteinExistence type="predicted"/>
<organism evidence="1 2">
    <name type="scientific">Cryobacterium zongtaii</name>
    <dbReference type="NCBI Taxonomy" id="1259217"/>
    <lineage>
        <taxon>Bacteria</taxon>
        <taxon>Bacillati</taxon>
        <taxon>Actinomycetota</taxon>
        <taxon>Actinomycetes</taxon>
        <taxon>Micrococcales</taxon>
        <taxon>Microbacteriaceae</taxon>
        <taxon>Cryobacterium</taxon>
    </lineage>
</organism>
<dbReference type="GO" id="GO:0006508">
    <property type="term" value="P:proteolysis"/>
    <property type="evidence" value="ECO:0007669"/>
    <property type="project" value="InterPro"/>
</dbReference>
<dbReference type="AlphaFoldDB" id="A0A2S3Z589"/>
<protein>
    <recommendedName>
        <fullName evidence="3">Peptidase S8/S53 domain-containing protein</fullName>
    </recommendedName>
</protein>
<name>A0A2S3Z589_9MICO</name>
<gene>
    <name evidence="1" type="ORF">C3B59_17900</name>
</gene>
<dbReference type="GO" id="GO:0004252">
    <property type="term" value="F:serine-type endopeptidase activity"/>
    <property type="evidence" value="ECO:0007669"/>
    <property type="project" value="InterPro"/>
</dbReference>
<evidence type="ECO:0000313" key="1">
    <source>
        <dbReference type="EMBL" id="POH59097.1"/>
    </source>
</evidence>
<dbReference type="EMBL" id="PPXF01000067">
    <property type="protein sequence ID" value="POH59097.1"/>
    <property type="molecule type" value="Genomic_DNA"/>
</dbReference>
<reference evidence="1 2" key="1">
    <citation type="submission" date="2018-01" db="EMBL/GenBank/DDBJ databases">
        <title>Cryobacterium sp. nov., from glaciers in China.</title>
        <authorList>
            <person name="Liu Q."/>
            <person name="Xin Y.-H."/>
        </authorList>
    </citation>
    <scope>NUCLEOTIDE SEQUENCE [LARGE SCALE GENOMIC DNA]</scope>
    <source>
        <strain evidence="1 2">TMB1-8</strain>
    </source>
</reference>
<dbReference type="SUPFAM" id="SSF52743">
    <property type="entry name" value="Subtilisin-like"/>
    <property type="match status" value="1"/>
</dbReference>
<evidence type="ECO:0000313" key="2">
    <source>
        <dbReference type="Proteomes" id="UP000237104"/>
    </source>
</evidence>
<comment type="caution">
    <text evidence="1">The sequence shown here is derived from an EMBL/GenBank/DDBJ whole genome shotgun (WGS) entry which is preliminary data.</text>
</comment>